<reference evidence="3" key="1">
    <citation type="journal article" date="2019" name="Int. J. Syst. Evol. Microbiol.">
        <title>The Global Catalogue of Microorganisms (GCM) 10K type strain sequencing project: providing services to taxonomists for standard genome sequencing and annotation.</title>
        <authorList>
            <consortium name="The Broad Institute Genomics Platform"/>
            <consortium name="The Broad Institute Genome Sequencing Center for Infectious Disease"/>
            <person name="Wu L."/>
            <person name="Ma J."/>
        </authorList>
    </citation>
    <scope>NUCLEOTIDE SEQUENCE [LARGE SCALE GENOMIC DNA]</scope>
    <source>
        <strain evidence="3">CECT 7069</strain>
    </source>
</reference>
<dbReference type="RefSeq" id="WP_238226022.1">
    <property type="nucleotide sequence ID" value="NZ_BPQD01000015.1"/>
</dbReference>
<keyword evidence="3" id="KW-1185">Reference proteome</keyword>
<proteinExistence type="predicted"/>
<comment type="caution">
    <text evidence="2">The sequence shown here is derived from an EMBL/GenBank/DDBJ whole genome shotgun (WGS) entry which is preliminary data.</text>
</comment>
<dbReference type="Proteomes" id="UP001224644">
    <property type="component" value="Unassembled WGS sequence"/>
</dbReference>
<evidence type="ECO:0000259" key="1">
    <source>
        <dbReference type="Pfam" id="PF21834"/>
    </source>
</evidence>
<evidence type="ECO:0000313" key="3">
    <source>
        <dbReference type="Proteomes" id="UP001224644"/>
    </source>
</evidence>
<dbReference type="EMBL" id="JAUFPX010000005">
    <property type="protein sequence ID" value="MDN3590582.1"/>
    <property type="molecule type" value="Genomic_DNA"/>
</dbReference>
<dbReference type="InterPro" id="IPR054189">
    <property type="entry name" value="DUF6894"/>
</dbReference>
<dbReference type="Pfam" id="PF21834">
    <property type="entry name" value="DUF6894"/>
    <property type="match status" value="1"/>
</dbReference>
<name>A0ABT8BEN4_9HYPH</name>
<sequence length="84" mass="9487">MARYRFHATNGYAFVLDAIGRDVRRPERLARRAIEVAASVMDELDGQEDWSEWSVSVHDLSGRRVLVQPFVMQAASVPQAAPRC</sequence>
<organism evidence="2 3">
    <name type="scientific">Methylobacterium adhaesivum</name>
    <dbReference type="NCBI Taxonomy" id="333297"/>
    <lineage>
        <taxon>Bacteria</taxon>
        <taxon>Pseudomonadati</taxon>
        <taxon>Pseudomonadota</taxon>
        <taxon>Alphaproteobacteria</taxon>
        <taxon>Hyphomicrobiales</taxon>
        <taxon>Methylobacteriaceae</taxon>
        <taxon>Methylobacterium</taxon>
    </lineage>
</organism>
<gene>
    <name evidence="2" type="ORF">QWZ12_08140</name>
</gene>
<evidence type="ECO:0000313" key="2">
    <source>
        <dbReference type="EMBL" id="MDN3590582.1"/>
    </source>
</evidence>
<protein>
    <recommendedName>
        <fullName evidence="1">DUF6894 domain-containing protein</fullName>
    </recommendedName>
</protein>
<feature type="domain" description="DUF6894" evidence="1">
    <location>
        <begin position="3"/>
        <end position="70"/>
    </location>
</feature>
<accession>A0ABT8BEN4</accession>